<keyword evidence="2" id="KW-1185">Reference proteome</keyword>
<dbReference type="AlphaFoldDB" id="A0A9D4YN46"/>
<dbReference type="Gramene" id="Psat01G0132400-T1">
    <property type="protein sequence ID" value="KAI5442214.1"/>
    <property type="gene ID" value="KIW84_011324"/>
</dbReference>
<evidence type="ECO:0000313" key="1">
    <source>
        <dbReference type="EMBL" id="KAI5442214.1"/>
    </source>
</evidence>
<accession>A0A9D4YN46</accession>
<dbReference type="Proteomes" id="UP001058974">
    <property type="component" value="Chromosome 1"/>
</dbReference>
<comment type="caution">
    <text evidence="1">The sequence shown here is derived from an EMBL/GenBank/DDBJ whole genome shotgun (WGS) entry which is preliminary data.</text>
</comment>
<dbReference type="EMBL" id="JAMSHJ010000001">
    <property type="protein sequence ID" value="KAI5442214.1"/>
    <property type="molecule type" value="Genomic_DNA"/>
</dbReference>
<name>A0A9D4YN46_PEA</name>
<gene>
    <name evidence="1" type="ORF">KIW84_011324</name>
</gene>
<evidence type="ECO:0000313" key="2">
    <source>
        <dbReference type="Proteomes" id="UP001058974"/>
    </source>
</evidence>
<protein>
    <submittedName>
        <fullName evidence="1">Uncharacterized protein</fullName>
    </submittedName>
</protein>
<organism evidence="1 2">
    <name type="scientific">Pisum sativum</name>
    <name type="common">Garden pea</name>
    <name type="synonym">Lathyrus oleraceus</name>
    <dbReference type="NCBI Taxonomy" id="3888"/>
    <lineage>
        <taxon>Eukaryota</taxon>
        <taxon>Viridiplantae</taxon>
        <taxon>Streptophyta</taxon>
        <taxon>Embryophyta</taxon>
        <taxon>Tracheophyta</taxon>
        <taxon>Spermatophyta</taxon>
        <taxon>Magnoliopsida</taxon>
        <taxon>eudicotyledons</taxon>
        <taxon>Gunneridae</taxon>
        <taxon>Pentapetalae</taxon>
        <taxon>rosids</taxon>
        <taxon>fabids</taxon>
        <taxon>Fabales</taxon>
        <taxon>Fabaceae</taxon>
        <taxon>Papilionoideae</taxon>
        <taxon>50 kb inversion clade</taxon>
        <taxon>NPAAA clade</taxon>
        <taxon>Hologalegina</taxon>
        <taxon>IRL clade</taxon>
        <taxon>Fabeae</taxon>
        <taxon>Lathyrus</taxon>
    </lineage>
</organism>
<sequence length="128" mass="15345">MMCRRVDEDYERWQRTKTERNWRKESQLLKVYPKPGESLLGFIVRCYKYEIECLVYPRCGEVYNRELAKAFERIPSNQGWDGHGGNSNMYIFDKRGVPMRQDNPHPRAKRVTFKLPAKVLEDKWTQGQ</sequence>
<reference evidence="1 2" key="1">
    <citation type="journal article" date="2022" name="Nat. Genet.">
        <title>Improved pea reference genome and pan-genome highlight genomic features and evolutionary characteristics.</title>
        <authorList>
            <person name="Yang T."/>
            <person name="Liu R."/>
            <person name="Luo Y."/>
            <person name="Hu S."/>
            <person name="Wang D."/>
            <person name="Wang C."/>
            <person name="Pandey M.K."/>
            <person name="Ge S."/>
            <person name="Xu Q."/>
            <person name="Li N."/>
            <person name="Li G."/>
            <person name="Huang Y."/>
            <person name="Saxena R.K."/>
            <person name="Ji Y."/>
            <person name="Li M."/>
            <person name="Yan X."/>
            <person name="He Y."/>
            <person name="Liu Y."/>
            <person name="Wang X."/>
            <person name="Xiang C."/>
            <person name="Varshney R.K."/>
            <person name="Ding H."/>
            <person name="Gao S."/>
            <person name="Zong X."/>
        </authorList>
    </citation>
    <scope>NUCLEOTIDE SEQUENCE [LARGE SCALE GENOMIC DNA]</scope>
    <source>
        <strain evidence="1 2">cv. Zhongwan 6</strain>
    </source>
</reference>
<proteinExistence type="predicted"/>